<dbReference type="SUPFAM" id="SSF56300">
    <property type="entry name" value="Metallo-dependent phosphatases"/>
    <property type="match status" value="1"/>
</dbReference>
<evidence type="ECO:0000259" key="3">
    <source>
        <dbReference type="SMART" id="SM00854"/>
    </source>
</evidence>
<dbReference type="CDD" id="cd07381">
    <property type="entry name" value="MPP_CapA"/>
    <property type="match status" value="1"/>
</dbReference>
<feature type="domain" description="Capsule synthesis protein CapA" evidence="3">
    <location>
        <begin position="61"/>
        <end position="307"/>
    </location>
</feature>
<organism evidence="4 5">
    <name type="scientific">Ornithinibacillus xuwenensis</name>
    <dbReference type="NCBI Taxonomy" id="3144668"/>
    <lineage>
        <taxon>Bacteria</taxon>
        <taxon>Bacillati</taxon>
        <taxon>Bacillota</taxon>
        <taxon>Bacilli</taxon>
        <taxon>Bacillales</taxon>
        <taxon>Bacillaceae</taxon>
        <taxon>Ornithinibacillus</taxon>
    </lineage>
</organism>
<comment type="similarity">
    <text evidence="1">Belongs to the CapA family.</text>
</comment>
<evidence type="ECO:0000256" key="1">
    <source>
        <dbReference type="ARBA" id="ARBA00005662"/>
    </source>
</evidence>
<dbReference type="PROSITE" id="PS51257">
    <property type="entry name" value="PROKAR_LIPOPROTEIN"/>
    <property type="match status" value="1"/>
</dbReference>
<keyword evidence="4" id="KW-0378">Hydrolase</keyword>
<dbReference type="Proteomes" id="UP001444625">
    <property type="component" value="Unassembled WGS sequence"/>
</dbReference>
<dbReference type="SMART" id="SM00854">
    <property type="entry name" value="PGA_cap"/>
    <property type="match status" value="1"/>
</dbReference>
<dbReference type="EMBL" id="JBDIML010000012">
    <property type="protein sequence ID" value="MEN2769239.1"/>
    <property type="molecule type" value="Genomic_DNA"/>
</dbReference>
<dbReference type="InterPro" id="IPR029052">
    <property type="entry name" value="Metallo-depent_PP-like"/>
</dbReference>
<dbReference type="Pfam" id="PF09587">
    <property type="entry name" value="PGA_cap"/>
    <property type="match status" value="1"/>
</dbReference>
<keyword evidence="2" id="KW-0732">Signal</keyword>
<dbReference type="InterPro" id="IPR019079">
    <property type="entry name" value="Capsule_synth_CapA"/>
</dbReference>
<dbReference type="GO" id="GO:0016787">
    <property type="term" value="F:hydrolase activity"/>
    <property type="evidence" value="ECO:0007669"/>
    <property type="project" value="UniProtKB-KW"/>
</dbReference>
<dbReference type="InterPro" id="IPR052169">
    <property type="entry name" value="CW_Biosynth-Accessory"/>
</dbReference>
<protein>
    <submittedName>
        <fullName evidence="4">CapA family protein</fullName>
        <ecNumber evidence="4">3.1.-.-</ecNumber>
    </submittedName>
</protein>
<evidence type="ECO:0000313" key="5">
    <source>
        <dbReference type="Proteomes" id="UP001444625"/>
    </source>
</evidence>
<accession>A0ABU9XLU2</accession>
<reference evidence="4 5" key="1">
    <citation type="submission" date="2024-05" db="EMBL/GenBank/DDBJ databases">
        <authorList>
            <person name="Haq I."/>
            <person name="Ullah Z."/>
            <person name="Ahmad R."/>
            <person name="Li M."/>
            <person name="Tong Y."/>
        </authorList>
    </citation>
    <scope>NUCLEOTIDE SEQUENCE [LARGE SCALE GENOMIC DNA]</scope>
    <source>
        <strain evidence="4 5">16A2E</strain>
    </source>
</reference>
<dbReference type="PANTHER" id="PTHR33393">
    <property type="entry name" value="POLYGLUTAMINE SYNTHESIS ACCESSORY PROTEIN RV0574C-RELATED"/>
    <property type="match status" value="1"/>
</dbReference>
<name>A0ABU9XLU2_9BACI</name>
<gene>
    <name evidence="4" type="ORF">ABC228_18915</name>
</gene>
<feature type="signal peptide" evidence="2">
    <location>
        <begin position="1"/>
        <end position="21"/>
    </location>
</feature>
<evidence type="ECO:0000256" key="2">
    <source>
        <dbReference type="SAM" id="SignalP"/>
    </source>
</evidence>
<sequence>MKRGYITGSFMFLLVCFLLVACNTGPQNSESEENRIAASHPNKVMGPKEQKEPIEFKQEVTISAIGDMLIHNSVYNDAKVDEGYDFKPMLEQVKPYLSDTTISIANQETMIGGVDLGLSSYPSFNSPTEVGDALKWAGVNVVTIANNHTLDRGEEAIQRAIEHWETIDMMYTGAYKNDEDSENIRVLETEEGISVAFLSYTYGTNGIPVPNGKDYLVNLIDQELIASEINEAKELADAVVLSLHFGNEYERLPNQAQKDLVQFVADQGVDVVIGHHPHVLQPMEWVTGESGNKTLVAYSLGNFLSGQDEFYRRIGGIMKFSISKTVKDGETTIDVHTPQFLPTFVKYENWEDFEVLPMFQLTNDQLPNAQQHYEEIKAHMSQWMPDLTFMEGIS</sequence>
<comment type="caution">
    <text evidence="4">The sequence shown here is derived from an EMBL/GenBank/DDBJ whole genome shotgun (WGS) entry which is preliminary data.</text>
</comment>
<proteinExistence type="inferred from homology"/>
<dbReference type="EC" id="3.1.-.-" evidence="4"/>
<dbReference type="PANTHER" id="PTHR33393:SF12">
    <property type="entry name" value="CAPSULE BIOSYNTHESIS PROTEIN CAPA"/>
    <property type="match status" value="1"/>
</dbReference>
<dbReference type="Gene3D" id="3.60.21.10">
    <property type="match status" value="1"/>
</dbReference>
<dbReference type="RefSeq" id="WP_345826733.1">
    <property type="nucleotide sequence ID" value="NZ_JBDIML010000012.1"/>
</dbReference>
<feature type="chain" id="PRO_5045413563" evidence="2">
    <location>
        <begin position="22"/>
        <end position="394"/>
    </location>
</feature>
<keyword evidence="5" id="KW-1185">Reference proteome</keyword>
<evidence type="ECO:0000313" key="4">
    <source>
        <dbReference type="EMBL" id="MEN2769239.1"/>
    </source>
</evidence>